<evidence type="ECO:0000313" key="2">
    <source>
        <dbReference type="EMBL" id="EFI94131.1"/>
    </source>
</evidence>
<organism evidence="3">
    <name type="scientific">Schizophyllum commune (strain H4-8 / FGSC 9210)</name>
    <name type="common">Split gill fungus</name>
    <dbReference type="NCBI Taxonomy" id="578458"/>
    <lineage>
        <taxon>Eukaryota</taxon>
        <taxon>Fungi</taxon>
        <taxon>Dikarya</taxon>
        <taxon>Basidiomycota</taxon>
        <taxon>Agaricomycotina</taxon>
        <taxon>Agaricomycetes</taxon>
        <taxon>Agaricomycetidae</taxon>
        <taxon>Agaricales</taxon>
        <taxon>Schizophyllaceae</taxon>
        <taxon>Schizophyllum</taxon>
    </lineage>
</organism>
<keyword evidence="3" id="KW-1185">Reference proteome</keyword>
<feature type="region of interest" description="Disordered" evidence="1">
    <location>
        <begin position="89"/>
        <end position="121"/>
    </location>
</feature>
<sequence length="367" mass="40012">MAESNEIVQATSSWPGLDNIKRLVVFGASYCAIGNPPSGSPRSAILPLGVPFPGWGCYTDRDTDTSNPRPNWVGHLISRYWPEPRYRPPLGAASDGAGDDGVVGGSPSAGEASIRQPAPPPHSLRSFVRGLRPVQIIQSADPAHPPPPEPPMQDHAYARDPLLVFDYAVGGHRVPDALHQIRQAFLPELAEWHRDAAPASIDDDPDAWRMWTSRNSLFITWIGINDSAFIHEPKLCKEPVDKLFAGQHDLYAAGARNFMLVDVPHIDRTPGAKNRPTPSPIFPAWNRALLARAKTFAQEHPGATVLVFSSARAIDNILDDPDIYGFPASDVRKANGAIWMDRLHPTSAVHDVLAREMAEFLGGVPSV</sequence>
<dbReference type="HOGENOM" id="CLU_015101_4_1_1"/>
<dbReference type="KEGG" id="scm:SCHCO_02636602"/>
<name>D8QEA0_SCHCM</name>
<dbReference type="eggNOG" id="ENOG502SIGC">
    <property type="taxonomic scope" value="Eukaryota"/>
</dbReference>
<dbReference type="RefSeq" id="XP_003029034.1">
    <property type="nucleotide sequence ID" value="XM_003028988.1"/>
</dbReference>
<evidence type="ECO:0000313" key="3">
    <source>
        <dbReference type="Proteomes" id="UP000007431"/>
    </source>
</evidence>
<dbReference type="InterPro" id="IPR036514">
    <property type="entry name" value="SGNH_hydro_sf"/>
</dbReference>
<dbReference type="SUPFAM" id="SSF52266">
    <property type="entry name" value="SGNH hydrolase"/>
    <property type="match status" value="1"/>
</dbReference>
<dbReference type="Gene3D" id="3.40.50.1110">
    <property type="entry name" value="SGNH hydrolase"/>
    <property type="match status" value="1"/>
</dbReference>
<protein>
    <recommendedName>
        <fullName evidence="4">Carbohydrate esterase family 16 protein</fullName>
    </recommendedName>
</protein>
<dbReference type="OMA" id="INDCAYA"/>
<evidence type="ECO:0008006" key="4">
    <source>
        <dbReference type="Google" id="ProtNLM"/>
    </source>
</evidence>
<proteinExistence type="predicted"/>
<dbReference type="Proteomes" id="UP000007431">
    <property type="component" value="Unassembled WGS sequence"/>
</dbReference>
<dbReference type="AlphaFoldDB" id="D8QEA0"/>
<dbReference type="EMBL" id="GL377310">
    <property type="protein sequence ID" value="EFI94131.1"/>
    <property type="molecule type" value="Genomic_DNA"/>
</dbReference>
<dbReference type="VEuPathDB" id="FungiDB:SCHCODRAFT_02636602"/>
<accession>D8QEA0</accession>
<dbReference type="OrthoDB" id="1600564at2759"/>
<dbReference type="InParanoid" id="D8QEA0"/>
<reference evidence="2 3" key="1">
    <citation type="journal article" date="2010" name="Nat. Biotechnol.">
        <title>Genome sequence of the model mushroom Schizophyllum commune.</title>
        <authorList>
            <person name="Ohm R.A."/>
            <person name="de Jong J.F."/>
            <person name="Lugones L.G."/>
            <person name="Aerts A."/>
            <person name="Kothe E."/>
            <person name="Stajich J.E."/>
            <person name="de Vries R.P."/>
            <person name="Record E."/>
            <person name="Levasseur A."/>
            <person name="Baker S.E."/>
            <person name="Bartholomew K.A."/>
            <person name="Coutinho P.M."/>
            <person name="Erdmann S."/>
            <person name="Fowler T.J."/>
            <person name="Gathman A.C."/>
            <person name="Lombard V."/>
            <person name="Henrissat B."/>
            <person name="Knabe N."/>
            <person name="Kuees U."/>
            <person name="Lilly W.W."/>
            <person name="Lindquist E."/>
            <person name="Lucas S."/>
            <person name="Magnuson J.K."/>
            <person name="Piumi F."/>
            <person name="Raudaskoski M."/>
            <person name="Salamov A."/>
            <person name="Schmutz J."/>
            <person name="Schwarze F.W.M.R."/>
            <person name="vanKuyk P.A."/>
            <person name="Horton J.S."/>
            <person name="Grigoriev I.V."/>
            <person name="Woesten H.A.B."/>
        </authorList>
    </citation>
    <scope>NUCLEOTIDE SEQUENCE [LARGE SCALE GENOMIC DNA]</scope>
    <source>
        <strain evidence="3">H4-8 / FGSC 9210</strain>
    </source>
</reference>
<gene>
    <name evidence="2" type="ORF">SCHCODRAFT_70100</name>
</gene>
<dbReference type="GeneID" id="9590593"/>
<evidence type="ECO:0000256" key="1">
    <source>
        <dbReference type="SAM" id="MobiDB-lite"/>
    </source>
</evidence>